<keyword evidence="13" id="KW-0804">Transcription</keyword>
<comment type="function">
    <text evidence="15">Catalytic component of the SWR1 complex which mediates the ATP-dependent exchange of histone H2A for the H2A variant HZT1 leading to transcriptional regulation of selected genes by chromatin remodeling.</text>
</comment>
<feature type="domain" description="Helicase C-terminal" evidence="21">
    <location>
        <begin position="1467"/>
        <end position="1620"/>
    </location>
</feature>
<dbReference type="EMBL" id="KI925467">
    <property type="protein sequence ID" value="ETW74774.1"/>
    <property type="molecule type" value="Genomic_DNA"/>
</dbReference>
<keyword evidence="14" id="KW-0539">Nucleus</keyword>
<comment type="subunit">
    <text evidence="3">Component of the SWR1 chromatin-remodeling complex.</text>
</comment>
<feature type="compositionally biased region" description="Acidic residues" evidence="19">
    <location>
        <begin position="628"/>
        <end position="658"/>
    </location>
</feature>
<dbReference type="InterPro" id="IPR050520">
    <property type="entry name" value="INO80/SWR1_helicase"/>
</dbReference>
<dbReference type="InterPro" id="IPR000330">
    <property type="entry name" value="SNF2_N"/>
</dbReference>
<dbReference type="PANTHER" id="PTHR45685:SF1">
    <property type="entry name" value="HELICASE SRCAP"/>
    <property type="match status" value="1"/>
</dbReference>
<comment type="catalytic activity">
    <reaction evidence="17">
        <text>ATP + H2O = ADP + phosphate + H(+)</text>
        <dbReference type="Rhea" id="RHEA:13065"/>
        <dbReference type="ChEBI" id="CHEBI:15377"/>
        <dbReference type="ChEBI" id="CHEBI:15378"/>
        <dbReference type="ChEBI" id="CHEBI:30616"/>
        <dbReference type="ChEBI" id="CHEBI:43474"/>
        <dbReference type="ChEBI" id="CHEBI:456216"/>
        <dbReference type="EC" id="3.6.4.12"/>
    </reaction>
</comment>
<feature type="compositionally biased region" description="Polar residues" evidence="19">
    <location>
        <begin position="719"/>
        <end position="753"/>
    </location>
</feature>
<dbReference type="InterPro" id="IPR038718">
    <property type="entry name" value="SNF2-like_sf"/>
</dbReference>
<dbReference type="GO" id="GO:0003678">
    <property type="term" value="F:DNA helicase activity"/>
    <property type="evidence" value="ECO:0007669"/>
    <property type="project" value="UniProtKB-EC"/>
</dbReference>
<dbReference type="InterPro" id="IPR001650">
    <property type="entry name" value="Helicase_C-like"/>
</dbReference>
<keyword evidence="8" id="KW-0067">ATP-binding</keyword>
<keyword evidence="5" id="KW-0547">Nucleotide-binding</keyword>
<evidence type="ECO:0000256" key="17">
    <source>
        <dbReference type="ARBA" id="ARBA00047995"/>
    </source>
</evidence>
<dbReference type="RefSeq" id="XP_009553255.1">
    <property type="nucleotide sequence ID" value="XM_009554960.1"/>
</dbReference>
<dbReference type="GO" id="GO:0042393">
    <property type="term" value="F:histone binding"/>
    <property type="evidence" value="ECO:0007669"/>
    <property type="project" value="TreeGrafter"/>
</dbReference>
<dbReference type="OrthoDB" id="372624at2759"/>
<evidence type="ECO:0000259" key="21">
    <source>
        <dbReference type="PROSITE" id="PS51194"/>
    </source>
</evidence>
<dbReference type="GeneID" id="20675729"/>
<organism evidence="22 23">
    <name type="scientific">Heterobasidion irregulare (strain TC 32-1)</name>
    <dbReference type="NCBI Taxonomy" id="747525"/>
    <lineage>
        <taxon>Eukaryota</taxon>
        <taxon>Fungi</taxon>
        <taxon>Dikarya</taxon>
        <taxon>Basidiomycota</taxon>
        <taxon>Agaricomycotina</taxon>
        <taxon>Agaricomycetes</taxon>
        <taxon>Russulales</taxon>
        <taxon>Bondarzewiaceae</taxon>
        <taxon>Heterobasidion</taxon>
        <taxon>Heterobasidion annosum species complex</taxon>
    </lineage>
</organism>
<evidence type="ECO:0000256" key="18">
    <source>
        <dbReference type="ARBA" id="ARBA00074297"/>
    </source>
</evidence>
<dbReference type="FunFam" id="3.40.50.10810:FF:000051">
    <property type="entry name" value="Helicase SWR1"/>
    <property type="match status" value="1"/>
</dbReference>
<evidence type="ECO:0000256" key="3">
    <source>
        <dbReference type="ARBA" id="ARBA00011826"/>
    </source>
</evidence>
<feature type="compositionally biased region" description="Basic and acidic residues" evidence="19">
    <location>
        <begin position="670"/>
        <end position="684"/>
    </location>
</feature>
<feature type="region of interest" description="Disordered" evidence="19">
    <location>
        <begin position="670"/>
        <end position="764"/>
    </location>
</feature>
<dbReference type="SMART" id="SM00490">
    <property type="entry name" value="HELICc"/>
    <property type="match status" value="1"/>
</dbReference>
<feature type="compositionally biased region" description="Polar residues" evidence="19">
    <location>
        <begin position="289"/>
        <end position="316"/>
    </location>
</feature>
<evidence type="ECO:0000256" key="19">
    <source>
        <dbReference type="SAM" id="MobiDB-lite"/>
    </source>
</evidence>
<feature type="compositionally biased region" description="Acidic residues" evidence="19">
    <location>
        <begin position="685"/>
        <end position="698"/>
    </location>
</feature>
<dbReference type="InterPro" id="IPR049730">
    <property type="entry name" value="SNF2/RAD54-like_C"/>
</dbReference>
<evidence type="ECO:0000256" key="1">
    <source>
        <dbReference type="ARBA" id="ARBA00004123"/>
    </source>
</evidence>
<dbReference type="EC" id="3.6.4.12" evidence="4"/>
<dbReference type="GO" id="GO:0006338">
    <property type="term" value="P:chromatin remodeling"/>
    <property type="evidence" value="ECO:0007669"/>
    <property type="project" value="TreeGrafter"/>
</dbReference>
<dbReference type="SMART" id="SM00487">
    <property type="entry name" value="DEXDc"/>
    <property type="match status" value="1"/>
</dbReference>
<comment type="similarity">
    <text evidence="2">Belongs to the SNF2/RAD54 helicase family. SWR1 subfamily.</text>
</comment>
<evidence type="ECO:0000256" key="12">
    <source>
        <dbReference type="ARBA" id="ARBA00023159"/>
    </source>
</evidence>
<accession>W4JMT9</accession>
<evidence type="ECO:0000256" key="13">
    <source>
        <dbReference type="ARBA" id="ARBA00023163"/>
    </source>
</evidence>
<dbReference type="Pfam" id="PF00176">
    <property type="entry name" value="SNF2-rel_dom"/>
    <property type="match status" value="1"/>
</dbReference>
<dbReference type="GO" id="GO:0005524">
    <property type="term" value="F:ATP binding"/>
    <property type="evidence" value="ECO:0007669"/>
    <property type="project" value="UniProtKB-KW"/>
</dbReference>
<keyword evidence="11" id="KW-0238">DNA-binding</keyword>
<feature type="domain" description="Helicase ATP-binding" evidence="20">
    <location>
        <begin position="945"/>
        <end position="1110"/>
    </location>
</feature>
<dbReference type="GO" id="GO:0016887">
    <property type="term" value="F:ATP hydrolysis activity"/>
    <property type="evidence" value="ECO:0007669"/>
    <property type="project" value="TreeGrafter"/>
</dbReference>
<evidence type="ECO:0000256" key="16">
    <source>
        <dbReference type="ARBA" id="ARBA00040599"/>
    </source>
</evidence>
<evidence type="ECO:0000256" key="10">
    <source>
        <dbReference type="ARBA" id="ARBA00023015"/>
    </source>
</evidence>
<feature type="region of interest" description="Disordered" evidence="19">
    <location>
        <begin position="1664"/>
        <end position="1739"/>
    </location>
</feature>
<dbReference type="Gene3D" id="3.40.50.10810">
    <property type="entry name" value="Tandem AAA-ATPase domain"/>
    <property type="match status" value="1"/>
</dbReference>
<evidence type="ECO:0000256" key="4">
    <source>
        <dbReference type="ARBA" id="ARBA00012551"/>
    </source>
</evidence>
<keyword evidence="10" id="KW-0805">Transcription regulation</keyword>
<feature type="compositionally biased region" description="Low complexity" evidence="19">
    <location>
        <begin position="608"/>
        <end position="625"/>
    </location>
</feature>
<evidence type="ECO:0000256" key="2">
    <source>
        <dbReference type="ARBA" id="ARBA00009220"/>
    </source>
</evidence>
<sequence>MPAPPSSPTATTSARLASILLKIVISSSVCILEAKNQDEMTSTKKSALKDYGNGAGASIDAGMRKKSSGRVNGRDANVAARVDVERAALLAERQIELDKILDRHDDLIREAFHLEKFRTLVSYNPKTQEAKADTSTVFEEYKAQYDLLGNSSTSVETSRRTTRRSHQERVELLKGPVAGPSTPLVMAPPPVKSKQARPIQQWDNSIWDILADAKGKGKGKGKEMTETEPPTSKLSKRKSLSKSIADDPNPLSAPKDSTRRSYKGKKRTSFVGEPRSIGSVIDLVDDDQATSTPARTRGRQSLPNISINGSTVSSDTFPPPQKRQRVVHDFDDDRPPVSQFSSHVDLSSSSKPRQSRHSQRRKVTSHAAPEPAPSKSQNLLIHTPSKAKIAVPLEPISSVKRIKLIVRRPPPTYTNPRQRPPPPRFGNSLSSLLSSYAMLDGNERSSVELEHDARQKAIFMEQVYSLQKQGRMLLRPDLATVADRNAVSVKIKRGMDAWDHIVEEMQDHRGERDTGQQIAASIAKKMRAHWESLALKEGSARIAEEKRMKKLAKTRSIMVVTEWKKAVFHIREQERLAREAEEIKKGREHLDAILTQSGQILETQQLDLSRAGRSGSRSSSVSASLRDWEEDDKEEDVSDEESEHLESVEEEVDDQEGGIDDVLKEIGKEEEKQALSEAGTRDITENEEDSSEEGDEDTTALALLGGPVQTAAEDVDDTFSPSSDLVATPSNDPVANSPPATSYTEPHNPYSSHHSMDYDLAPSLPHPLDTVIFHHDHDDIRPIGMPPPFKERNLPSSTDIPSFKDMEVDAPATPPRSEPVFDENMFVRNSVEGSEMDTEPRLPKSFIPKLSLDVEDLRFKSRESYDSERRESITVTPAELEADETTAVPEDFEDEEVEDLSMIPYYLKPYAIAPVEWNSESQVKPPVLLRGMLRPYQQAGLEWLASLHVSNLNGILADEMGLGKTIQTIALLAHLACDRGIWGPHLIIVPTSVLLNWEMEFKKFLPGFKVLAYHGPTKRRKELRQGWNDKFHFNVCITSYTLASRDAHIFKRKPWYYMILDEAHMIKNFKSQRWNILLMFRSFRRLLLTGTPLQNNLTELWALLQFLMSGANFANLKEFGEWFSNPLEKAIEMGNVLDDEIQQRVSKLHTVLRPYLLRRLKRDVEKELPSKYEHLVLCPLSKRQRFLYDEFMSRAQTRNDLSSGVYQKIANILMQLRKVCNHPDLFEVRPIVTSFSMESSAIADFEIKELLVRRSLLLRDDADAVVNLDLLGFQFIHQQNTSWIAASETRLLDATSHLPFVGQLPGAPPPHDVRSKKGFKTYREFQQRAATIARWAHIGYLNRLRCNQLPVYSSELLTAVNQLSRPLLPASAIDRIAGFFNTSELVHSAIKSYETRGEEMAPIVDKFACITPAVVARDLPRLALSGYTEAVHEIAADIQFDAILHKASVKLQVAFPDPSLLQYDCGKLQELTRLLRERKAGGHRVLIFTQMTRILDILEIFLNFHGHLYLRLDGATKIEDRQYVTERFNSDPRIFCFIASSRSGGVGINLTGADTVVFYDSDFNPQMDRQCEDRAHRIGQIRDVHIYRFISQHTVEEAMLRKANQKRSLDDIVIQKGEFDWRSLFSTNDDTGAEVLTKALEEFADTEDAYAAKLAAREAGELEGADQADFGEDAGAGTGLARKESVDAMSITPVDEGDVDEEEQELEPEQGQEQGGFLDVAGGEGENAGEDQEDEGGTTVDYMLSFVQYDYDFFRDWKV</sequence>
<dbReference type="STRING" id="747525.W4JMT9"/>
<dbReference type="GO" id="GO:0005634">
    <property type="term" value="C:nucleus"/>
    <property type="evidence" value="ECO:0007669"/>
    <property type="project" value="UniProtKB-SubCell"/>
</dbReference>
<dbReference type="eggNOG" id="KOG0391">
    <property type="taxonomic scope" value="Eukaryota"/>
</dbReference>
<dbReference type="PROSITE" id="PS51192">
    <property type="entry name" value="HELICASE_ATP_BIND_1"/>
    <property type="match status" value="1"/>
</dbReference>
<dbReference type="SUPFAM" id="SSF52540">
    <property type="entry name" value="P-loop containing nucleoside triphosphate hydrolases"/>
    <property type="match status" value="2"/>
</dbReference>
<feature type="compositionally biased region" description="Acidic residues" evidence="19">
    <location>
        <begin position="1695"/>
        <end position="1710"/>
    </location>
</feature>
<dbReference type="InterPro" id="IPR014001">
    <property type="entry name" value="Helicase_ATP-bd"/>
</dbReference>
<name>W4JMT9_HETIT</name>
<dbReference type="Proteomes" id="UP000030671">
    <property type="component" value="Unassembled WGS sequence"/>
</dbReference>
<keyword evidence="7" id="KW-0347">Helicase</keyword>
<evidence type="ECO:0000256" key="5">
    <source>
        <dbReference type="ARBA" id="ARBA00022741"/>
    </source>
</evidence>
<feature type="compositionally biased region" description="Acidic residues" evidence="19">
    <location>
        <begin position="1727"/>
        <end position="1736"/>
    </location>
</feature>
<dbReference type="PANTHER" id="PTHR45685">
    <property type="entry name" value="HELICASE SRCAP-RELATED"/>
    <property type="match status" value="1"/>
</dbReference>
<dbReference type="PROSITE" id="PS51194">
    <property type="entry name" value="HELICASE_CTER"/>
    <property type="match status" value="1"/>
</dbReference>
<gene>
    <name evidence="22" type="ORF">HETIRDRAFT_447084</name>
</gene>
<keyword evidence="23" id="KW-1185">Reference proteome</keyword>
<evidence type="ECO:0000256" key="14">
    <source>
        <dbReference type="ARBA" id="ARBA00023242"/>
    </source>
</evidence>
<keyword evidence="6" id="KW-0378">Hydrolase</keyword>
<proteinExistence type="inferred from homology"/>
<evidence type="ECO:0000313" key="23">
    <source>
        <dbReference type="Proteomes" id="UP000030671"/>
    </source>
</evidence>
<keyword evidence="9" id="KW-0156">Chromatin regulator</keyword>
<feature type="region of interest" description="Disordered" evidence="19">
    <location>
        <begin position="152"/>
        <end position="198"/>
    </location>
</feature>
<feature type="compositionally biased region" description="Basic and acidic residues" evidence="19">
    <location>
        <begin position="214"/>
        <end position="225"/>
    </location>
</feature>
<comment type="subcellular location">
    <subcellularLocation>
        <location evidence="1">Nucleus</location>
    </subcellularLocation>
</comment>
<dbReference type="CDD" id="cd18793">
    <property type="entry name" value="SF2_C_SNF"/>
    <property type="match status" value="1"/>
</dbReference>
<dbReference type="HOGENOM" id="CLU_000315_24_3_1"/>
<evidence type="ECO:0000256" key="7">
    <source>
        <dbReference type="ARBA" id="ARBA00022806"/>
    </source>
</evidence>
<evidence type="ECO:0000256" key="11">
    <source>
        <dbReference type="ARBA" id="ARBA00023125"/>
    </source>
</evidence>
<protein>
    <recommendedName>
        <fullName evidence="16">Helicase SWR1</fullName>
        <ecNumber evidence="4">3.6.4.12</ecNumber>
    </recommendedName>
    <alternativeName>
        <fullName evidence="18">Helicase swr1</fullName>
    </alternativeName>
</protein>
<reference evidence="22 23" key="1">
    <citation type="journal article" date="2012" name="New Phytol.">
        <title>Insight into trade-off between wood decay and parasitism from the genome of a fungal forest pathogen.</title>
        <authorList>
            <person name="Olson A."/>
            <person name="Aerts A."/>
            <person name="Asiegbu F."/>
            <person name="Belbahri L."/>
            <person name="Bouzid O."/>
            <person name="Broberg A."/>
            <person name="Canback B."/>
            <person name="Coutinho P.M."/>
            <person name="Cullen D."/>
            <person name="Dalman K."/>
            <person name="Deflorio G."/>
            <person name="van Diepen L.T."/>
            <person name="Dunand C."/>
            <person name="Duplessis S."/>
            <person name="Durling M."/>
            <person name="Gonthier P."/>
            <person name="Grimwood J."/>
            <person name="Fossdal C.G."/>
            <person name="Hansson D."/>
            <person name="Henrissat B."/>
            <person name="Hietala A."/>
            <person name="Himmelstrand K."/>
            <person name="Hoffmeister D."/>
            <person name="Hogberg N."/>
            <person name="James T.Y."/>
            <person name="Karlsson M."/>
            <person name="Kohler A."/>
            <person name="Kues U."/>
            <person name="Lee Y.H."/>
            <person name="Lin Y.C."/>
            <person name="Lind M."/>
            <person name="Lindquist E."/>
            <person name="Lombard V."/>
            <person name="Lucas S."/>
            <person name="Lunden K."/>
            <person name="Morin E."/>
            <person name="Murat C."/>
            <person name="Park J."/>
            <person name="Raffaello T."/>
            <person name="Rouze P."/>
            <person name="Salamov A."/>
            <person name="Schmutz J."/>
            <person name="Solheim H."/>
            <person name="Stahlberg J."/>
            <person name="Velez H."/>
            <person name="de Vries R.P."/>
            <person name="Wiebenga A."/>
            <person name="Woodward S."/>
            <person name="Yakovlev I."/>
            <person name="Garbelotto M."/>
            <person name="Martin F."/>
            <person name="Grigoriev I.V."/>
            <person name="Stenlid J."/>
        </authorList>
    </citation>
    <scope>NUCLEOTIDE SEQUENCE [LARGE SCALE GENOMIC DNA]</scope>
    <source>
        <strain evidence="22 23">TC 32-1</strain>
    </source>
</reference>
<feature type="region of interest" description="Disordered" evidence="19">
    <location>
        <begin position="607"/>
        <end position="658"/>
    </location>
</feature>
<evidence type="ECO:0000313" key="22">
    <source>
        <dbReference type="EMBL" id="ETW74774.1"/>
    </source>
</evidence>
<feature type="compositionally biased region" description="Basic and acidic residues" evidence="19">
    <location>
        <begin position="326"/>
        <end position="335"/>
    </location>
</feature>
<dbReference type="FunCoup" id="W4JMT9">
    <property type="interactions" value="454"/>
</dbReference>
<feature type="compositionally biased region" description="Basic residues" evidence="19">
    <location>
        <begin position="353"/>
        <end position="364"/>
    </location>
</feature>
<evidence type="ECO:0000256" key="9">
    <source>
        <dbReference type="ARBA" id="ARBA00022853"/>
    </source>
</evidence>
<evidence type="ECO:0000256" key="6">
    <source>
        <dbReference type="ARBA" id="ARBA00022801"/>
    </source>
</evidence>
<dbReference type="GO" id="GO:0003677">
    <property type="term" value="F:DNA binding"/>
    <property type="evidence" value="ECO:0007669"/>
    <property type="project" value="UniProtKB-KW"/>
</dbReference>
<dbReference type="Pfam" id="PF00271">
    <property type="entry name" value="Helicase_C"/>
    <property type="match status" value="1"/>
</dbReference>
<keyword evidence="12" id="KW-0010">Activator</keyword>
<dbReference type="InterPro" id="IPR027417">
    <property type="entry name" value="P-loop_NTPase"/>
</dbReference>
<evidence type="ECO:0000259" key="20">
    <source>
        <dbReference type="PROSITE" id="PS51192"/>
    </source>
</evidence>
<evidence type="ECO:0000256" key="8">
    <source>
        <dbReference type="ARBA" id="ARBA00022840"/>
    </source>
</evidence>
<feature type="region of interest" description="Disordered" evidence="19">
    <location>
        <begin position="214"/>
        <end position="379"/>
    </location>
</feature>
<evidence type="ECO:0000256" key="15">
    <source>
        <dbReference type="ARBA" id="ARBA00037570"/>
    </source>
</evidence>
<dbReference type="InParanoid" id="W4JMT9"/>
<dbReference type="Gene3D" id="3.40.50.300">
    <property type="entry name" value="P-loop containing nucleotide triphosphate hydrolases"/>
    <property type="match status" value="1"/>
</dbReference>
<dbReference type="KEGG" id="hir:HETIRDRAFT_447084"/>